<proteinExistence type="predicted"/>
<keyword evidence="3" id="KW-1185">Reference proteome</keyword>
<feature type="compositionally biased region" description="Low complexity" evidence="1">
    <location>
        <begin position="73"/>
        <end position="87"/>
    </location>
</feature>
<dbReference type="EnsemblMetazoa" id="XM_021051364.2">
    <property type="protein sequence ID" value="XP_020907023.1"/>
    <property type="gene ID" value="LOC110245111"/>
</dbReference>
<dbReference type="Proteomes" id="UP000887567">
    <property type="component" value="Unplaced"/>
</dbReference>
<feature type="region of interest" description="Disordered" evidence="1">
    <location>
        <begin position="1"/>
        <end position="87"/>
    </location>
</feature>
<feature type="compositionally biased region" description="Basic and acidic residues" evidence="1">
    <location>
        <begin position="1"/>
        <end position="26"/>
    </location>
</feature>
<evidence type="ECO:0000256" key="1">
    <source>
        <dbReference type="SAM" id="MobiDB-lite"/>
    </source>
</evidence>
<feature type="compositionally biased region" description="Acidic residues" evidence="1">
    <location>
        <begin position="61"/>
        <end position="70"/>
    </location>
</feature>
<name>A0A913XN83_EXADI</name>
<reference evidence="2" key="1">
    <citation type="submission" date="2022-11" db="UniProtKB">
        <authorList>
            <consortium name="EnsemblMetazoa"/>
        </authorList>
    </citation>
    <scope>IDENTIFICATION</scope>
</reference>
<dbReference type="GeneID" id="110245111"/>
<evidence type="ECO:0000313" key="2">
    <source>
        <dbReference type="EnsemblMetazoa" id="XP_020907023.1"/>
    </source>
</evidence>
<sequence length="108" mass="11936">QEDHKREVERLLTKLSETEARLDSLQREQASSSSPGSRSPPHPLNLTRDKRLEERQSGEVDGMDQNELEVIDAQSQSGSLPSSPTLPTAATVLEKVLSPTMSTSYECE</sequence>
<dbReference type="KEGG" id="epa:110245111"/>
<dbReference type="RefSeq" id="XP_020907023.1">
    <property type="nucleotide sequence ID" value="XM_021051364.2"/>
</dbReference>
<feature type="compositionally biased region" description="Basic and acidic residues" evidence="1">
    <location>
        <begin position="47"/>
        <end position="58"/>
    </location>
</feature>
<dbReference type="AlphaFoldDB" id="A0A913XN83"/>
<organism evidence="2 3">
    <name type="scientific">Exaiptasia diaphana</name>
    <name type="common">Tropical sea anemone</name>
    <name type="synonym">Aiptasia pulchella</name>
    <dbReference type="NCBI Taxonomy" id="2652724"/>
    <lineage>
        <taxon>Eukaryota</taxon>
        <taxon>Metazoa</taxon>
        <taxon>Cnidaria</taxon>
        <taxon>Anthozoa</taxon>
        <taxon>Hexacorallia</taxon>
        <taxon>Actiniaria</taxon>
        <taxon>Aiptasiidae</taxon>
        <taxon>Exaiptasia</taxon>
    </lineage>
</organism>
<protein>
    <submittedName>
        <fullName evidence="2">Uncharacterized protein</fullName>
    </submittedName>
</protein>
<accession>A0A913XN83</accession>
<evidence type="ECO:0000313" key="3">
    <source>
        <dbReference type="Proteomes" id="UP000887567"/>
    </source>
</evidence>